<dbReference type="GO" id="GO:0005886">
    <property type="term" value="C:plasma membrane"/>
    <property type="evidence" value="ECO:0007669"/>
    <property type="project" value="UniProtKB-SubCell"/>
</dbReference>
<comment type="caution">
    <text evidence="7">The sequence shown here is derived from an EMBL/GenBank/DDBJ whole genome shotgun (WGS) entry which is preliminary data.</text>
</comment>
<dbReference type="Pfam" id="PF01810">
    <property type="entry name" value="LysE"/>
    <property type="match status" value="1"/>
</dbReference>
<evidence type="ECO:0000256" key="6">
    <source>
        <dbReference type="SAM" id="Phobius"/>
    </source>
</evidence>
<dbReference type="PANTHER" id="PTHR30086:SF20">
    <property type="entry name" value="ARGININE EXPORTER PROTEIN ARGO-RELATED"/>
    <property type="match status" value="1"/>
</dbReference>
<name>A0A1E5XQI1_9HYPH</name>
<accession>A0A1E5XQI1</accession>
<dbReference type="GO" id="GO:0015171">
    <property type="term" value="F:amino acid transmembrane transporter activity"/>
    <property type="evidence" value="ECO:0007669"/>
    <property type="project" value="TreeGrafter"/>
</dbReference>
<dbReference type="Proteomes" id="UP000095463">
    <property type="component" value="Unassembled WGS sequence"/>
</dbReference>
<evidence type="ECO:0000256" key="5">
    <source>
        <dbReference type="ARBA" id="ARBA00023136"/>
    </source>
</evidence>
<feature type="transmembrane region" description="Helical" evidence="6">
    <location>
        <begin position="6"/>
        <end position="26"/>
    </location>
</feature>
<keyword evidence="2" id="KW-1003">Cell membrane</keyword>
<feature type="transmembrane region" description="Helical" evidence="6">
    <location>
        <begin position="38"/>
        <end position="59"/>
    </location>
</feature>
<evidence type="ECO:0000256" key="4">
    <source>
        <dbReference type="ARBA" id="ARBA00022989"/>
    </source>
</evidence>
<feature type="transmembrane region" description="Helical" evidence="6">
    <location>
        <begin position="65"/>
        <end position="86"/>
    </location>
</feature>
<dbReference type="EMBL" id="LAJE02000181">
    <property type="protein sequence ID" value="OEO30872.1"/>
    <property type="molecule type" value="Genomic_DNA"/>
</dbReference>
<keyword evidence="4 6" id="KW-1133">Transmembrane helix</keyword>
<keyword evidence="8" id="KW-1185">Reference proteome</keyword>
<keyword evidence="3 6" id="KW-0812">Transmembrane</keyword>
<evidence type="ECO:0000256" key="1">
    <source>
        <dbReference type="ARBA" id="ARBA00004651"/>
    </source>
</evidence>
<dbReference type="GO" id="GO:0033228">
    <property type="term" value="P:cysteine export across plasma membrane"/>
    <property type="evidence" value="ECO:0007669"/>
    <property type="project" value="TreeGrafter"/>
</dbReference>
<dbReference type="OrthoDB" id="6710777at2"/>
<sequence length="190" mass="19901">MTDPILFMLAVLTLLGTPGPTNTLLATSGATVGMRRSVQLLVAELAGYLIAVGTIRIVLGPVIHSYPLVGVALKAAVVAYLIWTAIKLWRHNAGLTQSQASIGMQAVFVTTLLNPKALIFSLSIIPTNHPQLAWYVLGFALMVPLVGFAWILLGRAIRAAAGDRHTGLVRKVASVALVGFAGVIAASVLG</sequence>
<evidence type="ECO:0008006" key="9">
    <source>
        <dbReference type="Google" id="ProtNLM"/>
    </source>
</evidence>
<dbReference type="PANTHER" id="PTHR30086">
    <property type="entry name" value="ARGININE EXPORTER PROTEIN ARGO"/>
    <property type="match status" value="1"/>
</dbReference>
<gene>
    <name evidence="7" type="ORF">VW23_019065</name>
</gene>
<evidence type="ECO:0000313" key="8">
    <source>
        <dbReference type="Proteomes" id="UP000095463"/>
    </source>
</evidence>
<proteinExistence type="predicted"/>
<feature type="transmembrane region" description="Helical" evidence="6">
    <location>
        <begin position="106"/>
        <end position="126"/>
    </location>
</feature>
<organism evidence="7 8">
    <name type="scientific">Devosia insulae DS-56</name>
    <dbReference type="NCBI Taxonomy" id="1116389"/>
    <lineage>
        <taxon>Bacteria</taxon>
        <taxon>Pseudomonadati</taxon>
        <taxon>Pseudomonadota</taxon>
        <taxon>Alphaproteobacteria</taxon>
        <taxon>Hyphomicrobiales</taxon>
        <taxon>Devosiaceae</taxon>
        <taxon>Devosia</taxon>
    </lineage>
</organism>
<dbReference type="RefSeq" id="WP_069909931.1">
    <property type="nucleotide sequence ID" value="NZ_LAJE02000181.1"/>
</dbReference>
<reference evidence="7 8" key="1">
    <citation type="journal article" date="2015" name="Genome Announc.">
        <title>Genome Assemblies of Three Soil-Associated Devosia species: D. insulae, D. limi, and D. soli.</title>
        <authorList>
            <person name="Hassan Y.I."/>
            <person name="Lepp D."/>
            <person name="Zhou T."/>
        </authorList>
    </citation>
    <scope>NUCLEOTIDE SEQUENCE [LARGE SCALE GENOMIC DNA]</scope>
    <source>
        <strain evidence="7 8">DS-56</strain>
    </source>
</reference>
<evidence type="ECO:0000313" key="7">
    <source>
        <dbReference type="EMBL" id="OEO30872.1"/>
    </source>
</evidence>
<feature type="transmembrane region" description="Helical" evidence="6">
    <location>
        <begin position="172"/>
        <end position="189"/>
    </location>
</feature>
<dbReference type="InterPro" id="IPR001123">
    <property type="entry name" value="LeuE-type"/>
</dbReference>
<evidence type="ECO:0000256" key="2">
    <source>
        <dbReference type="ARBA" id="ARBA00022475"/>
    </source>
</evidence>
<protein>
    <recommendedName>
        <fullName evidence="9">Threonine transporter RhtB</fullName>
    </recommendedName>
</protein>
<evidence type="ECO:0000256" key="3">
    <source>
        <dbReference type="ARBA" id="ARBA00022692"/>
    </source>
</evidence>
<dbReference type="AlphaFoldDB" id="A0A1E5XQI1"/>
<feature type="transmembrane region" description="Helical" evidence="6">
    <location>
        <begin position="132"/>
        <end position="152"/>
    </location>
</feature>
<keyword evidence="5 6" id="KW-0472">Membrane</keyword>
<comment type="subcellular location">
    <subcellularLocation>
        <location evidence="1">Cell membrane</location>
        <topology evidence="1">Multi-pass membrane protein</topology>
    </subcellularLocation>
</comment>